<protein>
    <submittedName>
        <fullName evidence="2">Uncharacterized protein</fullName>
    </submittedName>
</protein>
<proteinExistence type="predicted"/>
<gene>
    <name evidence="2" type="ORF">QYT958_LOCUS17152</name>
</gene>
<evidence type="ECO:0000256" key="1">
    <source>
        <dbReference type="SAM" id="Phobius"/>
    </source>
</evidence>
<reference evidence="2" key="1">
    <citation type="submission" date="2021-02" db="EMBL/GenBank/DDBJ databases">
        <authorList>
            <person name="Nowell W R."/>
        </authorList>
    </citation>
    <scope>NUCLEOTIDE SEQUENCE</scope>
</reference>
<accession>A0A821HR96</accession>
<sequence>MKYWNTIKVNALQTMLFVYNIRCIALPFVICLITCNPLKEWIHELIILRPYQDKLDENDQTKTIKLSHKENHFEQNFPSQYSLFASMTNIHSNEENPIYDDEGCLLLMETSQSNLSLFNVSCDSLVFIENQDFNQQSRQPSNTIKHYNSSIDIHVDIKKSSNRSTMILCDEMISSETKTLQRWKGLELLNTCA</sequence>
<dbReference type="EMBL" id="CAJOBR010002563">
    <property type="protein sequence ID" value="CAF4690212.1"/>
    <property type="molecule type" value="Genomic_DNA"/>
</dbReference>
<comment type="caution">
    <text evidence="2">The sequence shown here is derived from an EMBL/GenBank/DDBJ whole genome shotgun (WGS) entry which is preliminary data.</text>
</comment>
<dbReference type="Proteomes" id="UP000663848">
    <property type="component" value="Unassembled WGS sequence"/>
</dbReference>
<evidence type="ECO:0000313" key="3">
    <source>
        <dbReference type="Proteomes" id="UP000663848"/>
    </source>
</evidence>
<name>A0A821HR96_9BILA</name>
<feature type="transmembrane region" description="Helical" evidence="1">
    <location>
        <begin position="12"/>
        <end position="35"/>
    </location>
</feature>
<evidence type="ECO:0000313" key="2">
    <source>
        <dbReference type="EMBL" id="CAF4690212.1"/>
    </source>
</evidence>
<keyword evidence="1" id="KW-0472">Membrane</keyword>
<keyword evidence="1" id="KW-1133">Transmembrane helix</keyword>
<dbReference type="AlphaFoldDB" id="A0A821HR96"/>
<organism evidence="2 3">
    <name type="scientific">Rotaria socialis</name>
    <dbReference type="NCBI Taxonomy" id="392032"/>
    <lineage>
        <taxon>Eukaryota</taxon>
        <taxon>Metazoa</taxon>
        <taxon>Spiralia</taxon>
        <taxon>Gnathifera</taxon>
        <taxon>Rotifera</taxon>
        <taxon>Eurotatoria</taxon>
        <taxon>Bdelloidea</taxon>
        <taxon>Philodinida</taxon>
        <taxon>Philodinidae</taxon>
        <taxon>Rotaria</taxon>
    </lineage>
</organism>
<keyword evidence="1" id="KW-0812">Transmembrane</keyword>